<evidence type="ECO:0000256" key="11">
    <source>
        <dbReference type="ARBA" id="ARBA00023236"/>
    </source>
</evidence>
<dbReference type="OrthoDB" id="9803889at2"/>
<reference evidence="15 16" key="1">
    <citation type="submission" date="2016-10" db="EMBL/GenBank/DDBJ databases">
        <authorList>
            <person name="de Groot N.N."/>
        </authorList>
    </citation>
    <scope>NUCLEOTIDE SEQUENCE [LARGE SCALE GENOMIC DNA]</scope>
    <source>
        <strain evidence="15 16">DSM 15230</strain>
    </source>
</reference>
<dbReference type="Gene3D" id="3.40.50.300">
    <property type="entry name" value="P-loop containing nucleotide triphosphate hydrolases"/>
    <property type="match status" value="1"/>
</dbReference>
<dbReference type="GO" id="GO:0006302">
    <property type="term" value="P:double-strand break repair"/>
    <property type="evidence" value="ECO:0007669"/>
    <property type="project" value="TreeGrafter"/>
</dbReference>
<dbReference type="GO" id="GO:0009432">
    <property type="term" value="P:SOS response"/>
    <property type="evidence" value="ECO:0007669"/>
    <property type="project" value="UniProtKB-UniRule"/>
</dbReference>
<evidence type="ECO:0000256" key="1">
    <source>
        <dbReference type="ARBA" id="ARBA00004496"/>
    </source>
</evidence>
<dbReference type="Pfam" id="PF02463">
    <property type="entry name" value="SMC_N"/>
    <property type="match status" value="1"/>
</dbReference>
<evidence type="ECO:0000256" key="13">
    <source>
        <dbReference type="RuleBase" id="RU000578"/>
    </source>
</evidence>
<evidence type="ECO:0000256" key="5">
    <source>
        <dbReference type="ARBA" id="ARBA00022705"/>
    </source>
</evidence>
<keyword evidence="6 12" id="KW-0547">Nucleotide-binding</keyword>
<accession>A0A1G5WSR9</accession>
<evidence type="ECO:0000256" key="7">
    <source>
        <dbReference type="ARBA" id="ARBA00022763"/>
    </source>
</evidence>
<keyword evidence="7 12" id="KW-0227">DNA damage</keyword>
<evidence type="ECO:0000256" key="8">
    <source>
        <dbReference type="ARBA" id="ARBA00022840"/>
    </source>
</evidence>
<dbReference type="PANTHER" id="PTHR32182">
    <property type="entry name" value="DNA REPLICATION AND REPAIR PROTEIN RECF"/>
    <property type="match status" value="1"/>
</dbReference>
<keyword evidence="9 12" id="KW-0238">DNA-binding</keyword>
<name>A0A1G5WSR9_9FIRM</name>
<evidence type="ECO:0000256" key="6">
    <source>
        <dbReference type="ARBA" id="ARBA00022741"/>
    </source>
</evidence>
<dbReference type="SUPFAM" id="SSF52540">
    <property type="entry name" value="P-loop containing nucleoside triphosphate hydrolases"/>
    <property type="match status" value="1"/>
</dbReference>
<dbReference type="GO" id="GO:0003697">
    <property type="term" value="F:single-stranded DNA binding"/>
    <property type="evidence" value="ECO:0007669"/>
    <property type="project" value="UniProtKB-UniRule"/>
</dbReference>
<evidence type="ECO:0000256" key="12">
    <source>
        <dbReference type="HAMAP-Rule" id="MF_00365"/>
    </source>
</evidence>
<dbReference type="GO" id="GO:0006260">
    <property type="term" value="P:DNA replication"/>
    <property type="evidence" value="ECO:0007669"/>
    <property type="project" value="UniProtKB-UniRule"/>
</dbReference>
<protein>
    <recommendedName>
        <fullName evidence="3 12">DNA replication and repair protein RecF</fullName>
    </recommendedName>
</protein>
<comment type="subcellular location">
    <subcellularLocation>
        <location evidence="1 12 13">Cytoplasm</location>
    </subcellularLocation>
</comment>
<feature type="domain" description="RecF/RecN/SMC N-terminal" evidence="14">
    <location>
        <begin position="8"/>
        <end position="342"/>
    </location>
</feature>
<dbReference type="InterPro" id="IPR003395">
    <property type="entry name" value="RecF/RecN/SMC_N"/>
</dbReference>
<dbReference type="InterPro" id="IPR027417">
    <property type="entry name" value="P-loop_NTPase"/>
</dbReference>
<evidence type="ECO:0000313" key="15">
    <source>
        <dbReference type="EMBL" id="SDA61189.1"/>
    </source>
</evidence>
<dbReference type="STRING" id="209880.SAMN02910343_01589"/>
<keyword evidence="5 12" id="KW-0235">DNA replication</keyword>
<evidence type="ECO:0000259" key="14">
    <source>
        <dbReference type="Pfam" id="PF02463"/>
    </source>
</evidence>
<dbReference type="PANTHER" id="PTHR32182:SF0">
    <property type="entry name" value="DNA REPLICATION AND REPAIR PROTEIN RECF"/>
    <property type="match status" value="1"/>
</dbReference>
<evidence type="ECO:0000256" key="9">
    <source>
        <dbReference type="ARBA" id="ARBA00023125"/>
    </source>
</evidence>
<feature type="binding site" evidence="12">
    <location>
        <begin position="30"/>
        <end position="37"/>
    </location>
    <ligand>
        <name>ATP</name>
        <dbReference type="ChEBI" id="CHEBI:30616"/>
    </ligand>
</feature>
<dbReference type="GO" id="GO:0005737">
    <property type="term" value="C:cytoplasm"/>
    <property type="evidence" value="ECO:0007669"/>
    <property type="project" value="UniProtKB-SubCell"/>
</dbReference>
<dbReference type="GeneID" id="87756573"/>
<sequence>MKALSCRLIQFRNVEDRTFVPGEGLTVFTGPNGSGKTNVLEAFFLASIGRSLRTHQDQEMIGLSHEEGTVILSYVSGGVENTIKVRLFRKGGKKLFFNDNPVRRKDLLGLFRTVLFTPDEMKLVKGMPRERRRFIDMELSQVNPRYVEEVSRVQRAVAQRNAEFRNARFNGRKPQVDMWDMQIARGSAYVLKKRMEALEKMNAAASEMTRRLTGGRETMTIKYRQAGNEGDPVLSEDWFIRKLAENREEDTRLMRTSIGPHRDDLVFLLNGRELSAYGSQGQQRTAVLALKLSEIQFIREETGENPVLLLDDVMGELDASRRQALISYVEEHDVQTIITSTDRVGDGKIVEMG</sequence>
<dbReference type="InterPro" id="IPR042174">
    <property type="entry name" value="RecF_2"/>
</dbReference>
<dbReference type="InterPro" id="IPR018078">
    <property type="entry name" value="DNA-binding_RecF_CS"/>
</dbReference>
<evidence type="ECO:0000256" key="4">
    <source>
        <dbReference type="ARBA" id="ARBA00022490"/>
    </source>
</evidence>
<dbReference type="GO" id="GO:0000731">
    <property type="term" value="P:DNA synthesis involved in DNA repair"/>
    <property type="evidence" value="ECO:0007669"/>
    <property type="project" value="TreeGrafter"/>
</dbReference>
<dbReference type="NCBIfam" id="TIGR00611">
    <property type="entry name" value="recf"/>
    <property type="match status" value="1"/>
</dbReference>
<keyword evidence="10 12" id="KW-0234">DNA repair</keyword>
<dbReference type="Gene3D" id="1.20.1050.90">
    <property type="entry name" value="RecF/RecN/SMC, N-terminal domain"/>
    <property type="match status" value="1"/>
</dbReference>
<evidence type="ECO:0000313" key="16">
    <source>
        <dbReference type="Proteomes" id="UP000199689"/>
    </source>
</evidence>
<dbReference type="PROSITE" id="PS00618">
    <property type="entry name" value="RECF_2"/>
    <property type="match status" value="1"/>
</dbReference>
<evidence type="ECO:0000256" key="3">
    <source>
        <dbReference type="ARBA" id="ARBA00020170"/>
    </source>
</evidence>
<dbReference type="RefSeq" id="WP_091365551.1">
    <property type="nucleotide sequence ID" value="NZ_FMXA01000032.1"/>
</dbReference>
<keyword evidence="16" id="KW-1185">Reference proteome</keyword>
<dbReference type="InterPro" id="IPR001238">
    <property type="entry name" value="DNA-binding_RecF"/>
</dbReference>
<dbReference type="AlphaFoldDB" id="A0A1G5WSR9"/>
<comment type="similarity">
    <text evidence="2 12 13">Belongs to the RecF family.</text>
</comment>
<keyword evidence="4 12" id="KW-0963">Cytoplasm</keyword>
<keyword evidence="8 12" id="KW-0067">ATP-binding</keyword>
<evidence type="ECO:0000256" key="10">
    <source>
        <dbReference type="ARBA" id="ARBA00023204"/>
    </source>
</evidence>
<keyword evidence="11 12" id="KW-0742">SOS response</keyword>
<dbReference type="HAMAP" id="MF_00365">
    <property type="entry name" value="RecF"/>
    <property type="match status" value="1"/>
</dbReference>
<dbReference type="EMBL" id="FMXA01000032">
    <property type="protein sequence ID" value="SDA61189.1"/>
    <property type="molecule type" value="Genomic_DNA"/>
</dbReference>
<dbReference type="GO" id="GO:0005524">
    <property type="term" value="F:ATP binding"/>
    <property type="evidence" value="ECO:0007669"/>
    <property type="project" value="UniProtKB-UniRule"/>
</dbReference>
<dbReference type="Proteomes" id="UP000199689">
    <property type="component" value="Unassembled WGS sequence"/>
</dbReference>
<organism evidence="15 16">
    <name type="scientific">Allisonella histaminiformans</name>
    <dbReference type="NCBI Taxonomy" id="209880"/>
    <lineage>
        <taxon>Bacteria</taxon>
        <taxon>Bacillati</taxon>
        <taxon>Bacillota</taxon>
        <taxon>Negativicutes</taxon>
        <taxon>Veillonellales</taxon>
        <taxon>Veillonellaceae</taxon>
        <taxon>Allisonella</taxon>
    </lineage>
</organism>
<proteinExistence type="inferred from homology"/>
<gene>
    <name evidence="12" type="primary">recF</name>
    <name evidence="15" type="ORF">SAMN02910343_01589</name>
</gene>
<evidence type="ECO:0000256" key="2">
    <source>
        <dbReference type="ARBA" id="ARBA00008016"/>
    </source>
</evidence>
<comment type="function">
    <text evidence="12 13">The RecF protein is involved in DNA metabolism; it is required for DNA replication and normal SOS inducibility. RecF binds preferentially to single-stranded, linear DNA. It also seems to bind ATP.</text>
</comment>